<dbReference type="FunFam" id="3.30.160.60:FF:001370">
    <property type="entry name" value="Zinc finger protein"/>
    <property type="match status" value="1"/>
</dbReference>
<keyword evidence="5 11" id="KW-0863">Zinc-finger</keyword>
<evidence type="ECO:0000256" key="9">
    <source>
        <dbReference type="ARBA" id="ARBA00023163"/>
    </source>
</evidence>
<evidence type="ECO:0000313" key="14">
    <source>
        <dbReference type="RefSeq" id="XP_035663389.1"/>
    </source>
</evidence>
<dbReference type="PANTHER" id="PTHR24404:SF111">
    <property type="entry name" value="GASTRULA ZINC FINGER PROTEIN XLCGF49.1-LIKE-RELATED"/>
    <property type="match status" value="1"/>
</dbReference>
<protein>
    <submittedName>
        <fullName evidence="14">Zinc finger protein 436-like</fullName>
    </submittedName>
</protein>
<proteinExistence type="inferred from homology"/>
<evidence type="ECO:0000256" key="3">
    <source>
        <dbReference type="ARBA" id="ARBA00022723"/>
    </source>
</evidence>
<feature type="domain" description="C2H2-type" evidence="12">
    <location>
        <begin position="219"/>
        <end position="246"/>
    </location>
</feature>
<evidence type="ECO:0000256" key="6">
    <source>
        <dbReference type="ARBA" id="ARBA00022833"/>
    </source>
</evidence>
<dbReference type="SMART" id="SM00355">
    <property type="entry name" value="ZnF_C2H2"/>
    <property type="match status" value="6"/>
</dbReference>
<comment type="subcellular location">
    <subcellularLocation>
        <location evidence="1">Nucleus</location>
    </subcellularLocation>
</comment>
<feature type="domain" description="C2H2-type" evidence="12">
    <location>
        <begin position="192"/>
        <end position="219"/>
    </location>
</feature>
<dbReference type="Proteomes" id="UP000001554">
    <property type="component" value="Chromosome 19"/>
</dbReference>
<dbReference type="FunFam" id="3.30.160.60:FF:002086">
    <property type="entry name" value="Uncharacterized protein"/>
    <property type="match status" value="1"/>
</dbReference>
<dbReference type="PROSITE" id="PS50157">
    <property type="entry name" value="ZINC_FINGER_C2H2_2"/>
    <property type="match status" value="6"/>
</dbReference>
<dbReference type="PANTHER" id="PTHR24404">
    <property type="entry name" value="ZINC FINGER PROTEIN"/>
    <property type="match status" value="1"/>
</dbReference>
<keyword evidence="7" id="KW-0805">Transcription regulation</keyword>
<dbReference type="Pfam" id="PF13909">
    <property type="entry name" value="zf-H2C2_5"/>
    <property type="match status" value="1"/>
</dbReference>
<feature type="domain" description="C2H2-type" evidence="12">
    <location>
        <begin position="303"/>
        <end position="327"/>
    </location>
</feature>
<dbReference type="Pfam" id="PF00096">
    <property type="entry name" value="zf-C2H2"/>
    <property type="match status" value="1"/>
</dbReference>
<dbReference type="OMA" id="YRACHER"/>
<keyword evidence="9" id="KW-0804">Transcription</keyword>
<evidence type="ECO:0000256" key="11">
    <source>
        <dbReference type="PROSITE-ProRule" id="PRU00042"/>
    </source>
</evidence>
<keyword evidence="13" id="KW-1185">Reference proteome</keyword>
<evidence type="ECO:0000256" key="4">
    <source>
        <dbReference type="ARBA" id="ARBA00022737"/>
    </source>
</evidence>
<dbReference type="GO" id="GO:0000981">
    <property type="term" value="F:DNA-binding transcription factor activity, RNA polymerase II-specific"/>
    <property type="evidence" value="ECO:0000318"/>
    <property type="project" value="GO_Central"/>
</dbReference>
<dbReference type="GO" id="GO:0008270">
    <property type="term" value="F:zinc ion binding"/>
    <property type="evidence" value="ECO:0007669"/>
    <property type="project" value="UniProtKB-KW"/>
</dbReference>
<comment type="similarity">
    <text evidence="2">Belongs to the krueppel C2H2-type zinc-finger protein family.</text>
</comment>
<dbReference type="GeneID" id="118407077"/>
<reference evidence="13" key="1">
    <citation type="journal article" date="2020" name="Nat. Ecol. Evol.">
        <title>Deeply conserved synteny resolves early events in vertebrate evolution.</title>
        <authorList>
            <person name="Simakov O."/>
            <person name="Marletaz F."/>
            <person name="Yue J.X."/>
            <person name="O'Connell B."/>
            <person name="Jenkins J."/>
            <person name="Brandt A."/>
            <person name="Calef R."/>
            <person name="Tung C.H."/>
            <person name="Huang T.K."/>
            <person name="Schmutz J."/>
            <person name="Satoh N."/>
            <person name="Yu J.K."/>
            <person name="Putnam N.H."/>
            <person name="Green R.E."/>
            <person name="Rokhsar D.S."/>
        </authorList>
    </citation>
    <scope>NUCLEOTIDE SEQUENCE [LARGE SCALE GENOMIC DNA]</scope>
    <source>
        <strain evidence="13">S238N-H82</strain>
    </source>
</reference>
<evidence type="ECO:0000256" key="10">
    <source>
        <dbReference type="ARBA" id="ARBA00023242"/>
    </source>
</evidence>
<keyword evidence="6" id="KW-0862">Zinc</keyword>
<sequence>MPRQQEFICGLSYEVTIAVLPRLNMEELMFELNRRVQVLDKENSIKDRLVSILRDVMLEEYRQLQSMSEVRSPDKTNIPVQDQETATMQENVLTAYAETTSSETSSPDASQQSSGLDIVIKKESDTSSDLLVHTKEPGFDTEQDCENIATLPQDNNSQINAQRYVCDVCGFHTTHARYLSQHKKRHKGEKPFMCGECGYRACHERRLVEHMRTHTEKPFKCDQCNYKTSFKSILVEHMKRHTDEKPYSCDICDYKAYRKSKLEIHMMCHFGVKPYKCEECEYRTADKANLYKHRRLHTGERPFSCQECDYKARQKINLIRHMKRKHL</sequence>
<dbReference type="FunFam" id="3.30.160.60:FF:003711">
    <property type="match status" value="1"/>
</dbReference>
<dbReference type="SUPFAM" id="SSF57667">
    <property type="entry name" value="beta-beta-alpha zinc fingers"/>
    <property type="match status" value="3"/>
</dbReference>
<evidence type="ECO:0000256" key="7">
    <source>
        <dbReference type="ARBA" id="ARBA00023015"/>
    </source>
</evidence>
<dbReference type="AlphaFoldDB" id="A0A9J7HSR4"/>
<reference evidence="14" key="2">
    <citation type="submission" date="2025-08" db="UniProtKB">
        <authorList>
            <consortium name="RefSeq"/>
        </authorList>
    </citation>
    <scope>IDENTIFICATION</scope>
    <source>
        <strain evidence="14">S238N-H82</strain>
        <tissue evidence="14">Testes</tissue>
    </source>
</reference>
<feature type="domain" description="C2H2-type" evidence="12">
    <location>
        <begin position="164"/>
        <end position="191"/>
    </location>
</feature>
<dbReference type="GO" id="GO:0005634">
    <property type="term" value="C:nucleus"/>
    <property type="evidence" value="ECO:0007669"/>
    <property type="project" value="UniProtKB-SubCell"/>
</dbReference>
<dbReference type="GO" id="GO:0003690">
    <property type="term" value="F:double-stranded DNA binding"/>
    <property type="evidence" value="ECO:0007669"/>
    <property type="project" value="UniProtKB-ARBA"/>
</dbReference>
<evidence type="ECO:0000313" key="13">
    <source>
        <dbReference type="Proteomes" id="UP000001554"/>
    </source>
</evidence>
<dbReference type="InterPro" id="IPR050589">
    <property type="entry name" value="Ikaros_C2H2-ZF"/>
</dbReference>
<dbReference type="InterPro" id="IPR036236">
    <property type="entry name" value="Znf_C2H2_sf"/>
</dbReference>
<evidence type="ECO:0000256" key="5">
    <source>
        <dbReference type="ARBA" id="ARBA00022771"/>
    </source>
</evidence>
<evidence type="ECO:0000259" key="12">
    <source>
        <dbReference type="PROSITE" id="PS50157"/>
    </source>
</evidence>
<feature type="domain" description="C2H2-type" evidence="12">
    <location>
        <begin position="275"/>
        <end position="302"/>
    </location>
</feature>
<keyword evidence="8" id="KW-0238">DNA-binding</keyword>
<evidence type="ECO:0000256" key="2">
    <source>
        <dbReference type="ARBA" id="ARBA00006991"/>
    </source>
</evidence>
<keyword evidence="3" id="KW-0479">Metal-binding</keyword>
<name>A0A9J7HSR4_BRAFL</name>
<dbReference type="FunFam" id="3.30.160.60:FF:001349">
    <property type="entry name" value="Uncharacterized protein"/>
    <property type="match status" value="1"/>
</dbReference>
<keyword evidence="10" id="KW-0539">Nucleus</keyword>
<evidence type="ECO:0000256" key="1">
    <source>
        <dbReference type="ARBA" id="ARBA00004123"/>
    </source>
</evidence>
<dbReference type="Gene3D" id="3.30.160.60">
    <property type="entry name" value="Classic Zinc Finger"/>
    <property type="match status" value="6"/>
</dbReference>
<accession>A0A9J7HSR4</accession>
<feature type="domain" description="C2H2-type" evidence="12">
    <location>
        <begin position="247"/>
        <end position="274"/>
    </location>
</feature>
<dbReference type="KEGG" id="bfo:118407077"/>
<dbReference type="FunFam" id="3.30.160.60:FF:002755">
    <property type="entry name" value="Uncharacterized protein"/>
    <property type="match status" value="1"/>
</dbReference>
<dbReference type="InterPro" id="IPR013087">
    <property type="entry name" value="Znf_C2H2_type"/>
</dbReference>
<gene>
    <name evidence="14" type="primary">LOC118407077</name>
</gene>
<dbReference type="RefSeq" id="XP_035663389.1">
    <property type="nucleotide sequence ID" value="XM_035807496.1"/>
</dbReference>
<evidence type="ECO:0000256" key="8">
    <source>
        <dbReference type="ARBA" id="ARBA00023125"/>
    </source>
</evidence>
<keyword evidence="4" id="KW-0677">Repeat</keyword>
<dbReference type="FunFam" id="3.30.160.60:FF:002068">
    <property type="entry name" value="LD31554p"/>
    <property type="match status" value="1"/>
</dbReference>
<dbReference type="GO" id="GO:0006357">
    <property type="term" value="P:regulation of transcription by RNA polymerase II"/>
    <property type="evidence" value="ECO:0000318"/>
    <property type="project" value="GO_Central"/>
</dbReference>
<organism evidence="13 14">
    <name type="scientific">Branchiostoma floridae</name>
    <name type="common">Florida lancelet</name>
    <name type="synonym">Amphioxus</name>
    <dbReference type="NCBI Taxonomy" id="7739"/>
    <lineage>
        <taxon>Eukaryota</taxon>
        <taxon>Metazoa</taxon>
        <taxon>Chordata</taxon>
        <taxon>Cephalochordata</taxon>
        <taxon>Leptocardii</taxon>
        <taxon>Amphioxiformes</taxon>
        <taxon>Branchiostomatidae</taxon>
        <taxon>Branchiostoma</taxon>
    </lineage>
</organism>